<dbReference type="RefSeq" id="WP_154538287.1">
    <property type="nucleotide sequence ID" value="NZ_VULT01000016.1"/>
</dbReference>
<evidence type="ECO:0000256" key="1">
    <source>
        <dbReference type="SAM" id="MobiDB-lite"/>
    </source>
</evidence>
<dbReference type="AlphaFoldDB" id="A0A6L5XED3"/>
<protein>
    <submittedName>
        <fullName evidence="3">Uncharacterized protein</fullName>
    </submittedName>
</protein>
<keyword evidence="2" id="KW-0732">Signal</keyword>
<evidence type="ECO:0000256" key="2">
    <source>
        <dbReference type="SAM" id="SignalP"/>
    </source>
</evidence>
<comment type="caution">
    <text evidence="3">The sequence shown here is derived from an EMBL/GenBank/DDBJ whole genome shotgun (WGS) entry which is preliminary data.</text>
</comment>
<sequence>MMKRRLMVAVVAMAAVTVAVGAQERLDTLAVPRFKLDVPTLQPLQPVVTFTAPNVVTPPTFNYRPLEMPKVSNNLRGLSDEVTMLPVFHGPAGQPLRVEPRYNFDRNPYSRDWSASGVIARYDNAYLGASGGYTTLPALGTVGSASLSFTGVYDDDRLTLTAGISGMKYHMGRDAWNDYGFFGRASYRLSGGLSLNLFGQYYLDQRFHSVAAMGYMQDASYGGTLGIKLGDNVGLNLGAQRYYDTYSHRWRTLPVVAPVVNVFGQPMSFDVGGLIYELVDALIHNNKKYDVVQGRAPRGGGPVPLTPVDVNRRALGGSRR</sequence>
<keyword evidence="4" id="KW-1185">Reference proteome</keyword>
<evidence type="ECO:0000313" key="3">
    <source>
        <dbReference type="EMBL" id="MSS18157.1"/>
    </source>
</evidence>
<feature type="region of interest" description="Disordered" evidence="1">
    <location>
        <begin position="294"/>
        <end position="320"/>
    </location>
</feature>
<reference evidence="3 4" key="1">
    <citation type="submission" date="2019-08" db="EMBL/GenBank/DDBJ databases">
        <title>In-depth cultivation of the pig gut microbiome towards novel bacterial diversity and tailored functional studies.</title>
        <authorList>
            <person name="Wylensek D."/>
            <person name="Hitch T.C.A."/>
            <person name="Clavel T."/>
        </authorList>
    </citation>
    <scope>NUCLEOTIDE SEQUENCE [LARGE SCALE GENOMIC DNA]</scope>
    <source>
        <strain evidence="3 4">Oil-RF-744-WCA-WT-10</strain>
    </source>
</reference>
<gene>
    <name evidence="3" type="ORF">FYJ29_10365</name>
</gene>
<dbReference type="EMBL" id="VULT01000016">
    <property type="protein sequence ID" value="MSS18157.1"/>
    <property type="molecule type" value="Genomic_DNA"/>
</dbReference>
<evidence type="ECO:0000313" key="4">
    <source>
        <dbReference type="Proteomes" id="UP000483362"/>
    </source>
</evidence>
<feature type="signal peptide" evidence="2">
    <location>
        <begin position="1"/>
        <end position="21"/>
    </location>
</feature>
<accession>A0A6L5XED3</accession>
<dbReference type="Proteomes" id="UP000483362">
    <property type="component" value="Unassembled WGS sequence"/>
</dbReference>
<proteinExistence type="predicted"/>
<feature type="chain" id="PRO_5026760639" evidence="2">
    <location>
        <begin position="22"/>
        <end position="320"/>
    </location>
</feature>
<name>A0A6L5XED3_9BACT</name>
<organism evidence="3 4">
    <name type="scientific">Sodaliphilus pleomorphus</name>
    <dbReference type="NCBI Taxonomy" id="2606626"/>
    <lineage>
        <taxon>Bacteria</taxon>
        <taxon>Pseudomonadati</taxon>
        <taxon>Bacteroidota</taxon>
        <taxon>Bacteroidia</taxon>
        <taxon>Bacteroidales</taxon>
        <taxon>Muribaculaceae</taxon>
        <taxon>Sodaliphilus</taxon>
    </lineage>
</organism>